<name>A0ABR7YU96_9SPHI</name>
<feature type="region of interest" description="Disordered" evidence="1">
    <location>
        <begin position="106"/>
        <end position="145"/>
    </location>
</feature>
<dbReference type="Pfam" id="PF14297">
    <property type="entry name" value="Lin1244_N"/>
    <property type="match status" value="1"/>
</dbReference>
<sequence>MAEGALYFAHDTNSRYDPKIQKVIMKHGLLGYGIYWCLIEVLHEQNGYISKDDIESIAFSIRAELETVKSIINDFGLFKADDDGNIYSDRVLKNIQKRLEKSEKARRSVQARYQKATNVDQSNNEPTTNVDQSNNDRSTIKESKVNKEKDNKYPFENFWDLYPVKVGKKKCVEKWENLKDTDKAKVLDTLPGFIAYKPFDTFNHPNPLTYLNQERWNDELPQLSQVNNGQQKYTSPKQITIDHSTLN</sequence>
<evidence type="ECO:0000313" key="3">
    <source>
        <dbReference type="EMBL" id="MBD1434850.1"/>
    </source>
</evidence>
<reference evidence="3 4" key="1">
    <citation type="submission" date="2020-08" db="EMBL/GenBank/DDBJ databases">
        <title>Sphingobacterium sp. DN00404 isolated from aquaculture water.</title>
        <authorList>
            <person name="Zhang M."/>
        </authorList>
    </citation>
    <scope>NUCLEOTIDE SEQUENCE [LARGE SCALE GENOMIC DNA]</scope>
    <source>
        <strain evidence="3 4">DN00404</strain>
    </source>
</reference>
<evidence type="ECO:0000259" key="2">
    <source>
        <dbReference type="Pfam" id="PF14297"/>
    </source>
</evidence>
<gene>
    <name evidence="3" type="ORF">H8B06_18650</name>
</gene>
<feature type="compositionally biased region" description="Polar residues" evidence="1">
    <location>
        <begin position="115"/>
        <end position="137"/>
    </location>
</feature>
<protein>
    <submittedName>
        <fullName evidence="3">DUF4373 domain-containing protein</fullName>
    </submittedName>
</protein>
<comment type="caution">
    <text evidence="3">The sequence shown here is derived from an EMBL/GenBank/DDBJ whole genome shotgun (WGS) entry which is preliminary data.</text>
</comment>
<evidence type="ECO:0000256" key="1">
    <source>
        <dbReference type="SAM" id="MobiDB-lite"/>
    </source>
</evidence>
<dbReference type="EMBL" id="JACOIK010000016">
    <property type="protein sequence ID" value="MBD1434850.1"/>
    <property type="molecule type" value="Genomic_DNA"/>
</dbReference>
<dbReference type="RefSeq" id="WP_190995713.1">
    <property type="nucleotide sequence ID" value="NZ_JACOIK010000016.1"/>
</dbReference>
<feature type="domain" description="Lin1244/Lin1753-like N-terminal" evidence="2">
    <location>
        <begin position="7"/>
        <end position="83"/>
    </location>
</feature>
<dbReference type="InterPro" id="IPR025400">
    <property type="entry name" value="Lin1244/Lin1753-like_N"/>
</dbReference>
<organism evidence="3 4">
    <name type="scientific">Sphingobacterium micropteri</name>
    <dbReference type="NCBI Taxonomy" id="2763501"/>
    <lineage>
        <taxon>Bacteria</taxon>
        <taxon>Pseudomonadati</taxon>
        <taxon>Bacteroidota</taxon>
        <taxon>Sphingobacteriia</taxon>
        <taxon>Sphingobacteriales</taxon>
        <taxon>Sphingobacteriaceae</taxon>
        <taxon>Sphingobacterium</taxon>
    </lineage>
</organism>
<evidence type="ECO:0000313" key="4">
    <source>
        <dbReference type="Proteomes" id="UP000602759"/>
    </source>
</evidence>
<feature type="region of interest" description="Disordered" evidence="1">
    <location>
        <begin position="226"/>
        <end position="247"/>
    </location>
</feature>
<proteinExistence type="predicted"/>
<keyword evidence="4" id="KW-1185">Reference proteome</keyword>
<dbReference type="Proteomes" id="UP000602759">
    <property type="component" value="Unassembled WGS sequence"/>
</dbReference>
<accession>A0ABR7YU96</accession>